<name>A0A8J2WEE8_9CRUS</name>
<dbReference type="PANTHER" id="PTHR23120:SF0">
    <property type="entry name" value="MAESTRO HEAT-LIKE REPEAT FAMILY MEMBER 1"/>
    <property type="match status" value="1"/>
</dbReference>
<evidence type="ECO:0008006" key="9">
    <source>
        <dbReference type="Google" id="ProtNLM"/>
    </source>
</evidence>
<dbReference type="OrthoDB" id="1884734at2759"/>
<keyword evidence="1" id="KW-0677">Repeat</keyword>
<dbReference type="Proteomes" id="UP000789390">
    <property type="component" value="Unassembled WGS sequence"/>
</dbReference>
<evidence type="ECO:0000256" key="1">
    <source>
        <dbReference type="ARBA" id="ARBA00022737"/>
    </source>
</evidence>
<evidence type="ECO:0000256" key="2">
    <source>
        <dbReference type="SAM" id="MobiDB-lite"/>
    </source>
</evidence>
<feature type="domain" description="Maestro/Maestro-like HEAT-repeats" evidence="6">
    <location>
        <begin position="1589"/>
        <end position="1878"/>
    </location>
</feature>
<feature type="domain" description="MROH2B-like HEAT-repeats" evidence="4">
    <location>
        <begin position="670"/>
        <end position="1102"/>
    </location>
</feature>
<evidence type="ECO:0000259" key="5">
    <source>
        <dbReference type="Pfam" id="PF23221"/>
    </source>
</evidence>
<dbReference type="InterPro" id="IPR045206">
    <property type="entry name" value="Maestro_heat-like_prot"/>
</dbReference>
<dbReference type="InterPro" id="IPR011989">
    <property type="entry name" value="ARM-like"/>
</dbReference>
<dbReference type="InterPro" id="IPR016024">
    <property type="entry name" value="ARM-type_fold"/>
</dbReference>
<comment type="caution">
    <text evidence="7">The sequence shown here is derived from an EMBL/GenBank/DDBJ whole genome shotgun (WGS) entry which is preliminary data.</text>
</comment>
<feature type="domain" description="MROH2B-like N-terminal HEAT-repeats" evidence="5">
    <location>
        <begin position="213"/>
        <end position="436"/>
    </location>
</feature>
<feature type="domain" description="Maestro-like HEAT-repeats" evidence="3">
    <location>
        <begin position="1186"/>
        <end position="1390"/>
    </location>
</feature>
<keyword evidence="8" id="KW-1185">Reference proteome</keyword>
<dbReference type="Pfam" id="PF23227">
    <property type="entry name" value="HEAT_MROH2B_C"/>
    <property type="match status" value="1"/>
</dbReference>
<dbReference type="InterPro" id="IPR056282">
    <property type="entry name" value="MROH2B-like_N_HEAT"/>
</dbReference>
<dbReference type="EMBL" id="CAKKLH010000124">
    <property type="protein sequence ID" value="CAH0104120.1"/>
    <property type="molecule type" value="Genomic_DNA"/>
</dbReference>
<dbReference type="Pfam" id="PF23210">
    <property type="entry name" value="HEAT_Maestro_2"/>
    <property type="match status" value="2"/>
</dbReference>
<evidence type="ECO:0000259" key="3">
    <source>
        <dbReference type="Pfam" id="PF21047"/>
    </source>
</evidence>
<dbReference type="Pfam" id="PF23221">
    <property type="entry name" value="HEAT_MROH2B_1st"/>
    <property type="match status" value="1"/>
</dbReference>
<accession>A0A8J2WEE8</accession>
<feature type="compositionally biased region" description="Polar residues" evidence="2">
    <location>
        <begin position="65"/>
        <end position="74"/>
    </location>
</feature>
<dbReference type="InterPro" id="IPR055406">
    <property type="entry name" value="HEAT_Maestro"/>
</dbReference>
<proteinExistence type="predicted"/>
<evidence type="ECO:0000259" key="6">
    <source>
        <dbReference type="Pfam" id="PF23227"/>
    </source>
</evidence>
<evidence type="ECO:0000259" key="4">
    <source>
        <dbReference type="Pfam" id="PF23210"/>
    </source>
</evidence>
<evidence type="ECO:0000313" key="8">
    <source>
        <dbReference type="Proteomes" id="UP000789390"/>
    </source>
</evidence>
<protein>
    <recommendedName>
        <fullName evidence="9">Maestro heat-like repeat-containing protein family member 1</fullName>
    </recommendedName>
</protein>
<dbReference type="GO" id="GO:0005737">
    <property type="term" value="C:cytoplasm"/>
    <property type="evidence" value="ECO:0007669"/>
    <property type="project" value="TreeGrafter"/>
</dbReference>
<dbReference type="Pfam" id="PF21047">
    <property type="entry name" value="HEAT_Maestro"/>
    <property type="match status" value="1"/>
</dbReference>
<feature type="domain" description="MROH2B-like HEAT-repeats" evidence="4">
    <location>
        <begin position="444"/>
        <end position="615"/>
    </location>
</feature>
<dbReference type="InterPro" id="IPR055408">
    <property type="entry name" value="HEAT_MROH2B-like"/>
</dbReference>
<evidence type="ECO:0000313" key="7">
    <source>
        <dbReference type="EMBL" id="CAH0104120.1"/>
    </source>
</evidence>
<gene>
    <name evidence="7" type="ORF">DGAL_LOCUS6834</name>
</gene>
<sequence length="1880" mass="206958">MEVNNIENSCIMDKTNKNAPPLVEETSVHSTECQHNLNCLTNQSAVDETSMISTVQDSKDKNKSIESTANSSSEYSEKDKQNDEESEDIHAFLLKQTEVGEDAVLNDVGKTPQILSNGNELADETDNQNVVLRHTASMDDDEVFSVRPAPAGKNLLHQPVKRLSSSIVDIDQLARCQHQAEDVAEVKSFTIALLELAFEKQSDISSSAVLTVQQLGRKHPSTVLRTLHAYLSASDSKVSTRILSTILTIMETTINPAIEAGHLDQTLATAVMKLALNEMVKSSELVPDIQLPSSNILVTVGTVYCKDVIELLGSRLQSNAMPHPSVLVSLASLATLNIYGTVLHLKNILNTVVGLLNTGQVKSSNLRCSFATALAKFSEALLFYLANMERAPDVSVQRDWFYEDIAQAFEILFLQWLPCKATLTCQEILEALGQMSQLLSDLRIEQMAPKLLPSLIQSYRGPVEPLYVSRCLALFLDAFFHNGSELPDVTVHELLQALFQQMTILPDYNQPSTVKNNYEVLRCLERLARVHLEKVVSFLLIKLDQTGEQVRIAALTVLKHLINALKDQMSPYVAVIGAQLKTLSMNDTNSLSNNVKKALVQVIVAMAVQGHLLASDTIHSGRHIQLIAFLLKLCTLTPGPEVAPNSPSSGLDVFLHPLNRASGLRGSISSTSSNVVSNDELRQMCENVIHLLVTTQTQMEDLFWPLFLRYALDPEHNRAFGVISRALAHLVMKKRQEFNGAIALDEPSSTAIVARFFVLARSPIPLEKCSVILTFLQHFSAIVHPSLAQLWQAELPQLASQLKGNVMDQPANQNEWLLSLEKLADVTLARMKLAAPDWTRLLATDLLDQVALYGQQPLERGFLLNLIGVCVYHGVITQGPSYAMDFIMTSVRHNMIEESIGCASAMGWCARGHLDVALLRLQNLERNDYGRKSSGFLGFMKENRSEVESDMFKSTAARCYARIVADTPATELLLKIDKHIIRAIIYILQSSKDRLVRQEGLHAVASVARALWPERLQERYVLVKRPDLLKETLVQLKSVTFADQNIQAGSPFELQHFVEISHFSVVALDSLAALVRLPPVLGPDDQSTVLETGLERGIPLYAKLCQFATEECWMVDASLAANHLLIALESLTLHLLRSSLDPGMVDIIFSQLMPWTNGKEGPMRRAALTLLRLAFTTFVREVEFEPGAPTRFGQGHIMIARIMPRCTDPESAVRDLAVDCLGLILDIISKYLGYSREYEKSSIEKLESLKVDLGSADPTTSLIELANLLNSKIPTSDVWAFLESAAVGLSDPFSTSSSGVSFVMCLVLKVRGGEIHLRIKELLDVLLSRLKNVECPQTRGSILNGVCLLASHQRDTVASALLSHSLPHNEDISDCWKALAADPIQATAILDHLIDIMTHAAPYEERGPHANEAIVSFRLLSAISALKSMCLVQQISSALQTRFPHVFCLLILAQSCLLGASPPIHFPSNGVDQLSFVPINREAYRLNPYQMCADTFKSVIICVQLDPLMEPLTEHRHWTNSGDLNAFCALVASMTALCTVFTTAHLPYMIASFSSALKSSHQRHRLAAVAFYAELIHQRASGRDLDGVIRGLTSSLPDSSLLIRRIALKGLGALGDCDPRHLEVLAPTVLNALMEGLEEDGRDPHDGNSGTAREALEGLLRLVPVVSSHEVDRLASRLALRVRPFFEHELPQVRQAAISLLAQLFTSGCTLSTKSASTHLADQVHATLTSLLLHLNESDPSVIRACKLALRQAGPLLDSSLDVDKVGMGRISAMFQAHLPDEGRLNYLTFLTDLVKLIAVDCEEWITSNYLPAATSYFKSSSPDLRANAALFVGLLCGASRLDTIASQQRNVSLSLIRLLHDPVKSVRLQAMSAISLMFG</sequence>
<dbReference type="InterPro" id="IPR048465">
    <property type="entry name" value="Maestro-like_HEAT"/>
</dbReference>
<dbReference type="SUPFAM" id="SSF48371">
    <property type="entry name" value="ARM repeat"/>
    <property type="match status" value="2"/>
</dbReference>
<organism evidence="7 8">
    <name type="scientific">Daphnia galeata</name>
    <dbReference type="NCBI Taxonomy" id="27404"/>
    <lineage>
        <taxon>Eukaryota</taxon>
        <taxon>Metazoa</taxon>
        <taxon>Ecdysozoa</taxon>
        <taxon>Arthropoda</taxon>
        <taxon>Crustacea</taxon>
        <taxon>Branchiopoda</taxon>
        <taxon>Diplostraca</taxon>
        <taxon>Cladocera</taxon>
        <taxon>Anomopoda</taxon>
        <taxon>Daphniidae</taxon>
        <taxon>Daphnia</taxon>
    </lineage>
</organism>
<dbReference type="PANTHER" id="PTHR23120">
    <property type="entry name" value="MAESTRO-RELATED HEAT DOMAIN-CONTAINING"/>
    <property type="match status" value="1"/>
</dbReference>
<dbReference type="Gene3D" id="1.25.10.10">
    <property type="entry name" value="Leucine-rich Repeat Variant"/>
    <property type="match status" value="2"/>
</dbReference>
<reference evidence="7" key="1">
    <citation type="submission" date="2021-11" db="EMBL/GenBank/DDBJ databases">
        <authorList>
            <person name="Schell T."/>
        </authorList>
    </citation>
    <scope>NUCLEOTIDE SEQUENCE</scope>
    <source>
        <strain evidence="7">M5</strain>
    </source>
</reference>
<feature type="region of interest" description="Disordered" evidence="2">
    <location>
        <begin position="52"/>
        <end position="86"/>
    </location>
</feature>